<reference evidence="9" key="1">
    <citation type="submission" date="2023-07" db="EMBL/GenBank/DDBJ databases">
        <title>Genome content predicts the carbon catabolic preferences of heterotrophic bacteria.</title>
        <authorList>
            <person name="Gralka M."/>
        </authorList>
    </citation>
    <scope>NUCLEOTIDE SEQUENCE</scope>
    <source>
        <strain evidence="9">F2M12</strain>
    </source>
</reference>
<comment type="caution">
    <text evidence="9">The sequence shown here is derived from an EMBL/GenBank/DDBJ whole genome shotgun (WGS) entry which is preliminary data.</text>
</comment>
<dbReference type="EMBL" id="JAUOQI010000007">
    <property type="protein sequence ID" value="MDO6578001.1"/>
    <property type="molecule type" value="Genomic_DNA"/>
</dbReference>
<dbReference type="InterPro" id="IPR000821">
    <property type="entry name" value="Ala_racemase"/>
</dbReference>
<dbReference type="InterPro" id="IPR029066">
    <property type="entry name" value="PLP-binding_barrel"/>
</dbReference>
<evidence type="ECO:0000313" key="10">
    <source>
        <dbReference type="Proteomes" id="UP001170717"/>
    </source>
</evidence>
<dbReference type="GO" id="GO:0030632">
    <property type="term" value="P:D-alanine biosynthetic process"/>
    <property type="evidence" value="ECO:0007669"/>
    <property type="project" value="UniProtKB-UniRule"/>
</dbReference>
<dbReference type="SMART" id="SM01005">
    <property type="entry name" value="Ala_racemase_C"/>
    <property type="match status" value="1"/>
</dbReference>
<dbReference type="SUPFAM" id="SSF51419">
    <property type="entry name" value="PLP-binding barrel"/>
    <property type="match status" value="1"/>
</dbReference>
<comment type="similarity">
    <text evidence="5">Belongs to the alanine racemase family.</text>
</comment>
<evidence type="ECO:0000256" key="5">
    <source>
        <dbReference type="HAMAP-Rule" id="MF_01201"/>
    </source>
</evidence>
<dbReference type="Gene3D" id="2.40.37.10">
    <property type="entry name" value="Lyase, Ornithine Decarboxylase, Chain A, domain 1"/>
    <property type="match status" value="1"/>
</dbReference>
<evidence type="ECO:0000256" key="2">
    <source>
        <dbReference type="ARBA" id="ARBA00001933"/>
    </source>
</evidence>
<dbReference type="Pfam" id="PF00842">
    <property type="entry name" value="Ala_racemase_C"/>
    <property type="match status" value="1"/>
</dbReference>
<dbReference type="RefSeq" id="WP_061996942.1">
    <property type="nucleotide sequence ID" value="NZ_CAXIBE010000140.1"/>
</dbReference>
<dbReference type="InterPro" id="IPR009006">
    <property type="entry name" value="Ala_racemase/Decarboxylase_C"/>
</dbReference>
<dbReference type="GO" id="GO:0008784">
    <property type="term" value="F:alanine racemase activity"/>
    <property type="evidence" value="ECO:0007669"/>
    <property type="project" value="UniProtKB-UniRule"/>
</dbReference>
<feature type="binding site" evidence="5 7">
    <location>
        <position position="298"/>
    </location>
    <ligand>
        <name>substrate</name>
    </ligand>
</feature>
<dbReference type="InterPro" id="IPR020622">
    <property type="entry name" value="Ala_racemase_pyridoxalP-BS"/>
</dbReference>
<dbReference type="GO" id="GO:0030170">
    <property type="term" value="F:pyridoxal phosphate binding"/>
    <property type="evidence" value="ECO:0007669"/>
    <property type="project" value="UniProtKB-UniRule"/>
</dbReference>
<dbReference type="GO" id="GO:0005829">
    <property type="term" value="C:cytosol"/>
    <property type="evidence" value="ECO:0007669"/>
    <property type="project" value="TreeGrafter"/>
</dbReference>
<protein>
    <recommendedName>
        <fullName evidence="5">Alanine racemase</fullName>
        <ecNumber evidence="5">5.1.1.1</ecNumber>
    </recommendedName>
</protein>
<dbReference type="InterPro" id="IPR011079">
    <property type="entry name" value="Ala_racemase_C"/>
</dbReference>
<dbReference type="Gene3D" id="3.20.20.10">
    <property type="entry name" value="Alanine racemase"/>
    <property type="match status" value="1"/>
</dbReference>
<feature type="active site" description="Proton acceptor; specific for D-alanine" evidence="5">
    <location>
        <position position="35"/>
    </location>
</feature>
<proteinExistence type="inferred from homology"/>
<dbReference type="HAMAP" id="MF_01201">
    <property type="entry name" value="Ala_racemase"/>
    <property type="match status" value="1"/>
</dbReference>
<dbReference type="PANTHER" id="PTHR30511:SF0">
    <property type="entry name" value="ALANINE RACEMASE, CATABOLIC-RELATED"/>
    <property type="match status" value="1"/>
</dbReference>
<comment type="cofactor">
    <cofactor evidence="2 5 6">
        <name>pyridoxal 5'-phosphate</name>
        <dbReference type="ChEBI" id="CHEBI:597326"/>
    </cofactor>
</comment>
<accession>A0AAW7Z0L6</accession>
<evidence type="ECO:0000256" key="3">
    <source>
        <dbReference type="ARBA" id="ARBA00022898"/>
    </source>
</evidence>
<name>A0AAW7Z0L6_9ALTE</name>
<dbReference type="PANTHER" id="PTHR30511">
    <property type="entry name" value="ALANINE RACEMASE"/>
    <property type="match status" value="1"/>
</dbReference>
<dbReference type="AlphaFoldDB" id="A0AAW7Z0L6"/>
<sequence>MSRQTQAIIHADAILSNFKLLAELAPTSRSMAVVKADAYGHGAVNVSRILQHVSPRFAVAIIEEAIALREAGITAPIVVLEGAHQAKECAMAAAHGCILVMHNKAQLEWTLACPEERRPIIWLKADSGMHRLGFALNTLPSIVEQYASLITKDTVLVTHLACADDTSNDFTQKQLSAFSQVVSQLGLPVSIANSPATIEWPKSRGDWNRLGIAVYGGQPNTANVALAPTMTLRSSIIALRDVPKGESVGYGQNWVAQKDSRIATVGIGYADGYPRHCPNGTPVAINGKRACLAGRVSMDMITIDVTHISNVNIGDRVELWGENVPINEVAGAAGSIDYELLTRVSARVPRIVKYR</sequence>
<feature type="modified residue" description="N6-(pyridoxal phosphate)lysine" evidence="5 6">
    <location>
        <position position="35"/>
    </location>
</feature>
<comment type="function">
    <text evidence="5">Catalyzes the interconversion of L-alanine and D-alanine. May also act on other amino acids.</text>
</comment>
<comment type="pathway">
    <text evidence="5">Amino-acid biosynthesis; D-alanine biosynthesis; D-alanine from L-alanine: step 1/1.</text>
</comment>
<evidence type="ECO:0000256" key="7">
    <source>
        <dbReference type="PIRSR" id="PIRSR600821-52"/>
    </source>
</evidence>
<dbReference type="Pfam" id="PF01168">
    <property type="entry name" value="Ala_racemase_N"/>
    <property type="match status" value="1"/>
</dbReference>
<dbReference type="SUPFAM" id="SSF50621">
    <property type="entry name" value="Alanine racemase C-terminal domain-like"/>
    <property type="match status" value="1"/>
</dbReference>
<dbReference type="CDD" id="cd06827">
    <property type="entry name" value="PLPDE_III_AR_proteobact"/>
    <property type="match status" value="1"/>
</dbReference>
<dbReference type="GeneID" id="83256760"/>
<keyword evidence="3 5" id="KW-0663">Pyridoxal phosphate</keyword>
<dbReference type="EC" id="5.1.1.1" evidence="5"/>
<evidence type="ECO:0000259" key="8">
    <source>
        <dbReference type="SMART" id="SM01005"/>
    </source>
</evidence>
<dbReference type="InterPro" id="IPR001608">
    <property type="entry name" value="Ala_racemase_N"/>
</dbReference>
<organism evidence="9 10">
    <name type="scientific">Alteromonas stellipolaris</name>
    <dbReference type="NCBI Taxonomy" id="233316"/>
    <lineage>
        <taxon>Bacteria</taxon>
        <taxon>Pseudomonadati</taxon>
        <taxon>Pseudomonadota</taxon>
        <taxon>Gammaproteobacteria</taxon>
        <taxon>Alteromonadales</taxon>
        <taxon>Alteromonadaceae</taxon>
        <taxon>Alteromonas/Salinimonas group</taxon>
        <taxon>Alteromonas</taxon>
    </lineage>
</organism>
<feature type="binding site" evidence="5 7">
    <location>
        <position position="131"/>
    </location>
    <ligand>
        <name>substrate</name>
    </ligand>
</feature>
<dbReference type="Proteomes" id="UP001170717">
    <property type="component" value="Unassembled WGS sequence"/>
</dbReference>
<feature type="active site" description="Proton acceptor; specific for L-alanine" evidence="5">
    <location>
        <position position="250"/>
    </location>
</feature>
<dbReference type="PRINTS" id="PR00992">
    <property type="entry name" value="ALARACEMASE"/>
</dbReference>
<gene>
    <name evidence="9" type="primary">alr</name>
    <name evidence="9" type="ORF">Q4527_11385</name>
</gene>
<evidence type="ECO:0000256" key="6">
    <source>
        <dbReference type="PIRSR" id="PIRSR600821-50"/>
    </source>
</evidence>
<evidence type="ECO:0000313" key="9">
    <source>
        <dbReference type="EMBL" id="MDO6578001.1"/>
    </source>
</evidence>
<comment type="catalytic activity">
    <reaction evidence="1 5">
        <text>L-alanine = D-alanine</text>
        <dbReference type="Rhea" id="RHEA:20249"/>
        <dbReference type="ChEBI" id="CHEBI:57416"/>
        <dbReference type="ChEBI" id="CHEBI:57972"/>
        <dbReference type="EC" id="5.1.1.1"/>
    </reaction>
</comment>
<feature type="domain" description="Alanine racemase C-terminal" evidence="8">
    <location>
        <begin position="229"/>
        <end position="353"/>
    </location>
</feature>
<dbReference type="FunFam" id="3.20.20.10:FF:000002">
    <property type="entry name" value="Alanine racemase"/>
    <property type="match status" value="1"/>
</dbReference>
<keyword evidence="4 5" id="KW-0413">Isomerase</keyword>
<dbReference type="PROSITE" id="PS00395">
    <property type="entry name" value="ALANINE_RACEMASE"/>
    <property type="match status" value="1"/>
</dbReference>
<evidence type="ECO:0000256" key="1">
    <source>
        <dbReference type="ARBA" id="ARBA00000316"/>
    </source>
</evidence>
<dbReference type="NCBIfam" id="TIGR00492">
    <property type="entry name" value="alr"/>
    <property type="match status" value="1"/>
</dbReference>
<evidence type="ECO:0000256" key="4">
    <source>
        <dbReference type="ARBA" id="ARBA00023235"/>
    </source>
</evidence>